<dbReference type="NCBIfam" id="TIGR00254">
    <property type="entry name" value="GGDEF"/>
    <property type="match status" value="1"/>
</dbReference>
<proteinExistence type="predicted"/>
<evidence type="ECO:0000256" key="1">
    <source>
        <dbReference type="ARBA" id="ARBA00012528"/>
    </source>
</evidence>
<evidence type="ECO:0000313" key="6">
    <source>
        <dbReference type="Proteomes" id="UP000064243"/>
    </source>
</evidence>
<comment type="caution">
    <text evidence="5">The sequence shown here is derived from an EMBL/GenBank/DDBJ whole genome shotgun (WGS) entry which is preliminary data.</text>
</comment>
<dbReference type="PROSITE" id="PS50887">
    <property type="entry name" value="GGDEF"/>
    <property type="match status" value="1"/>
</dbReference>
<dbReference type="InterPro" id="IPR000160">
    <property type="entry name" value="GGDEF_dom"/>
</dbReference>
<dbReference type="SMART" id="SM00267">
    <property type="entry name" value="GGDEF"/>
    <property type="match status" value="1"/>
</dbReference>
<dbReference type="PATRIC" id="fig|36861.3.peg.855"/>
<feature type="domain" description="GGDEF" evidence="4">
    <location>
        <begin position="348"/>
        <end position="481"/>
    </location>
</feature>
<dbReference type="EMBL" id="LDUG01000019">
    <property type="protein sequence ID" value="KVW96671.1"/>
    <property type="molecule type" value="Genomic_DNA"/>
</dbReference>
<evidence type="ECO:0000256" key="3">
    <source>
        <dbReference type="SAM" id="Phobius"/>
    </source>
</evidence>
<feature type="transmembrane region" description="Helical" evidence="3">
    <location>
        <begin position="6"/>
        <end position="30"/>
    </location>
</feature>
<dbReference type="SUPFAM" id="SSF55073">
    <property type="entry name" value="Nucleotide cyclase"/>
    <property type="match status" value="1"/>
</dbReference>
<accession>A0A106BQA4</accession>
<dbReference type="Proteomes" id="UP000064243">
    <property type="component" value="Unassembled WGS sequence"/>
</dbReference>
<dbReference type="Gene3D" id="3.30.70.270">
    <property type="match status" value="1"/>
</dbReference>
<dbReference type="InterPro" id="IPR029787">
    <property type="entry name" value="Nucleotide_cyclase"/>
</dbReference>
<dbReference type="STRING" id="1123392.GCA_000376425_02271"/>
<dbReference type="OrthoDB" id="23692at2"/>
<dbReference type="PANTHER" id="PTHR45138">
    <property type="entry name" value="REGULATORY COMPONENTS OF SENSORY TRANSDUCTION SYSTEM"/>
    <property type="match status" value="1"/>
</dbReference>
<dbReference type="InterPro" id="IPR050469">
    <property type="entry name" value="Diguanylate_Cyclase"/>
</dbReference>
<dbReference type="CDD" id="cd01949">
    <property type="entry name" value="GGDEF"/>
    <property type="match status" value="1"/>
</dbReference>
<evidence type="ECO:0000259" key="4">
    <source>
        <dbReference type="PROSITE" id="PS50887"/>
    </source>
</evidence>
<dbReference type="GO" id="GO:0052621">
    <property type="term" value="F:diguanylate cyclase activity"/>
    <property type="evidence" value="ECO:0007669"/>
    <property type="project" value="UniProtKB-EC"/>
</dbReference>
<name>A0A106BQA4_THIDE</name>
<dbReference type="Pfam" id="PF00990">
    <property type="entry name" value="GGDEF"/>
    <property type="match status" value="1"/>
</dbReference>
<organism evidence="5 6">
    <name type="scientific">Thiobacillus denitrificans</name>
    <dbReference type="NCBI Taxonomy" id="36861"/>
    <lineage>
        <taxon>Bacteria</taxon>
        <taxon>Pseudomonadati</taxon>
        <taxon>Pseudomonadota</taxon>
        <taxon>Betaproteobacteria</taxon>
        <taxon>Nitrosomonadales</taxon>
        <taxon>Thiobacillaceae</taxon>
        <taxon>Thiobacillus</taxon>
    </lineage>
</organism>
<keyword evidence="3" id="KW-1133">Transmembrane helix</keyword>
<reference evidence="5 6" key="1">
    <citation type="journal article" date="2015" name="Appl. Environ. Microbiol.">
        <title>Aerobic and Anaerobic Thiosulfate Oxidation by a Cold-Adapted, Subglacial Chemoautotroph.</title>
        <authorList>
            <person name="Harrold Z.R."/>
            <person name="Skidmore M.L."/>
            <person name="Hamilton T.L."/>
            <person name="Desch L."/>
            <person name="Amada K."/>
            <person name="van Gelder W."/>
            <person name="Glover K."/>
            <person name="Roden E.E."/>
            <person name="Boyd E.S."/>
        </authorList>
    </citation>
    <scope>NUCLEOTIDE SEQUENCE [LARGE SCALE GENOMIC DNA]</scope>
    <source>
        <strain evidence="5 6">RG</strain>
    </source>
</reference>
<sequence length="482" mass="52646">MPHTSILRFGLILAAALVLLAGLGTVAFYLSRPQALPLPEEFDKPVMAAQIEFLADALRRSAAQIAAHPQTLACFVSAAPAVCQTQAANLHALNQDATVLFVTAEQNQLLPGFLPGDTRRLLAGAGGDGTGATATATFNLSLSQPVMDSDGKRLGFVIVEQSVPQLQSLFDTLPLPDAAAYAELQQVQTGDTSMVLMRRGNQAIKRDAHPTLIALAGTPWQIAVWRPITPVVESVAPYAIGWLVASLVIAILVMATMLSVRNRVTDSLRMLVKFTNDLRLLRLRAEYPVSLAEFKTPLETMLKLGKVMMGRQKEVTTQARMDHLSQVNNRRSFDEKQKELFASLKDGWSHSLLILDIDNFKQVNDTFGHEAGDQLIIKFGDALKACLRNSDFIARLGGDEFCVLFPFTPLERAQELAERLRAKMPESIELIPGVTHKLSWSGGLSEYSRDDKQENEALARADAALLEAKRGGRNATRVRAAA</sequence>
<evidence type="ECO:0000313" key="5">
    <source>
        <dbReference type="EMBL" id="KVW96671.1"/>
    </source>
</evidence>
<keyword evidence="3" id="KW-0472">Membrane</keyword>
<gene>
    <name evidence="5" type="ORF">ABW22_06890</name>
</gene>
<dbReference type="AlphaFoldDB" id="A0A106BQA4"/>
<feature type="transmembrane region" description="Helical" evidence="3">
    <location>
        <begin position="240"/>
        <end position="260"/>
    </location>
</feature>
<comment type="catalytic activity">
    <reaction evidence="2">
        <text>2 GTP = 3',3'-c-di-GMP + 2 diphosphate</text>
        <dbReference type="Rhea" id="RHEA:24898"/>
        <dbReference type="ChEBI" id="CHEBI:33019"/>
        <dbReference type="ChEBI" id="CHEBI:37565"/>
        <dbReference type="ChEBI" id="CHEBI:58805"/>
        <dbReference type="EC" id="2.7.7.65"/>
    </reaction>
</comment>
<keyword evidence="6" id="KW-1185">Reference proteome</keyword>
<dbReference type="InterPro" id="IPR043128">
    <property type="entry name" value="Rev_trsase/Diguanyl_cyclase"/>
</dbReference>
<protein>
    <recommendedName>
        <fullName evidence="1">diguanylate cyclase</fullName>
        <ecNumber evidence="1">2.7.7.65</ecNumber>
    </recommendedName>
</protein>
<dbReference type="PANTHER" id="PTHR45138:SF9">
    <property type="entry name" value="DIGUANYLATE CYCLASE DGCM-RELATED"/>
    <property type="match status" value="1"/>
</dbReference>
<keyword evidence="3" id="KW-0812">Transmembrane</keyword>
<dbReference type="RefSeq" id="WP_059753846.1">
    <property type="nucleotide sequence ID" value="NZ_LDUG01000019.1"/>
</dbReference>
<dbReference type="FunFam" id="3.30.70.270:FF:000001">
    <property type="entry name" value="Diguanylate cyclase domain protein"/>
    <property type="match status" value="1"/>
</dbReference>
<evidence type="ECO:0000256" key="2">
    <source>
        <dbReference type="ARBA" id="ARBA00034247"/>
    </source>
</evidence>
<dbReference type="EC" id="2.7.7.65" evidence="1"/>